<feature type="transmembrane region" description="Helical" evidence="1">
    <location>
        <begin position="12"/>
        <end position="31"/>
    </location>
</feature>
<evidence type="ECO:0000313" key="4">
    <source>
        <dbReference type="Proteomes" id="UP000017090"/>
    </source>
</evidence>
<dbReference type="PATRIC" id="fig|1111454.3.peg.1955"/>
<keyword evidence="1" id="KW-1133">Transmembrane helix</keyword>
<protein>
    <submittedName>
        <fullName evidence="3">Transglycosylase SLT domain protein</fullName>
    </submittedName>
</protein>
<proteinExistence type="predicted"/>
<dbReference type="Gene3D" id="1.10.530.10">
    <property type="match status" value="1"/>
</dbReference>
<dbReference type="Pfam" id="PF01464">
    <property type="entry name" value="SLT"/>
    <property type="match status" value="1"/>
</dbReference>
<accession>U7UCE9</accession>
<keyword evidence="4" id="KW-1185">Reference proteome</keyword>
<dbReference type="EMBL" id="AWXA01000053">
    <property type="protein sequence ID" value="ERT57107.1"/>
    <property type="molecule type" value="Genomic_DNA"/>
</dbReference>
<name>U7UCE9_9FIRM</name>
<dbReference type="RefSeq" id="WP_023054414.1">
    <property type="nucleotide sequence ID" value="NZ_AWXA01000053.1"/>
</dbReference>
<keyword evidence="1" id="KW-0472">Membrane</keyword>
<dbReference type="eggNOG" id="COG0741">
    <property type="taxonomic scope" value="Bacteria"/>
</dbReference>
<dbReference type="CDD" id="cd16896">
    <property type="entry name" value="LT_Slt70-like"/>
    <property type="match status" value="1"/>
</dbReference>
<dbReference type="InterPro" id="IPR008258">
    <property type="entry name" value="Transglycosylase_SLT_dom_1"/>
</dbReference>
<dbReference type="STRING" id="1111454.HMPREF1250_1664"/>
<sequence length="191" mass="22134">MKRSRYHKGNLITAIILVVLSGTYFVSWRHVLVQKYVFPMDYGVTLQTYAREDQVDPALVAAVILAESKFNQGASSHRGASGLMQIMPETGAWIAEQMGIQHFTPEMLKDVEQNLKMGTWYLSYLLREYDGNQILALAAYNAGRGHVDEWMQEYGWDKSFSKIEEIPFSETREYVKVVLQNQEEYRKLYDF</sequence>
<evidence type="ECO:0000313" key="3">
    <source>
        <dbReference type="EMBL" id="ERT57107.1"/>
    </source>
</evidence>
<dbReference type="PANTHER" id="PTHR37423:SF2">
    <property type="entry name" value="MEMBRANE-BOUND LYTIC MUREIN TRANSGLYCOSYLASE C"/>
    <property type="match status" value="1"/>
</dbReference>
<dbReference type="AlphaFoldDB" id="U7UCE9"/>
<evidence type="ECO:0000259" key="2">
    <source>
        <dbReference type="Pfam" id="PF01464"/>
    </source>
</evidence>
<dbReference type="SUPFAM" id="SSF53955">
    <property type="entry name" value="Lysozyme-like"/>
    <property type="match status" value="1"/>
</dbReference>
<dbReference type="InterPro" id="IPR023346">
    <property type="entry name" value="Lysozyme-like_dom_sf"/>
</dbReference>
<gene>
    <name evidence="3" type="ORF">HMPREF1250_1664</name>
</gene>
<dbReference type="Proteomes" id="UP000017090">
    <property type="component" value="Unassembled WGS sequence"/>
</dbReference>
<reference evidence="3 4" key="1">
    <citation type="submission" date="2013-09" db="EMBL/GenBank/DDBJ databases">
        <authorList>
            <person name="Durkin A.S."/>
            <person name="Haft D.R."/>
            <person name="McCorrison J."/>
            <person name="Torralba M."/>
            <person name="Gillis M."/>
            <person name="Haft D.H."/>
            <person name="Methe B."/>
            <person name="Sutton G."/>
            <person name="Nelson K.E."/>
        </authorList>
    </citation>
    <scope>NUCLEOTIDE SEQUENCE [LARGE SCALE GENOMIC DNA]</scope>
    <source>
        <strain evidence="3 4">BV3C16-1</strain>
    </source>
</reference>
<feature type="domain" description="Transglycosylase SLT" evidence="2">
    <location>
        <begin position="47"/>
        <end position="158"/>
    </location>
</feature>
<dbReference type="PANTHER" id="PTHR37423">
    <property type="entry name" value="SOLUBLE LYTIC MUREIN TRANSGLYCOSYLASE-RELATED"/>
    <property type="match status" value="1"/>
</dbReference>
<keyword evidence="1" id="KW-0812">Transmembrane</keyword>
<organism evidence="3 4">
    <name type="scientific">Megasphaera vaginalis</name>
    <name type="common">ex Srinivasan et al. 2021</name>
    <dbReference type="NCBI Taxonomy" id="1111454"/>
    <lineage>
        <taxon>Bacteria</taxon>
        <taxon>Bacillati</taxon>
        <taxon>Bacillota</taxon>
        <taxon>Negativicutes</taxon>
        <taxon>Veillonellales</taxon>
        <taxon>Veillonellaceae</taxon>
        <taxon>Megasphaera</taxon>
    </lineage>
</organism>
<evidence type="ECO:0000256" key="1">
    <source>
        <dbReference type="SAM" id="Phobius"/>
    </source>
</evidence>
<comment type="caution">
    <text evidence="3">The sequence shown here is derived from an EMBL/GenBank/DDBJ whole genome shotgun (WGS) entry which is preliminary data.</text>
</comment>